<evidence type="ECO:0000313" key="4">
    <source>
        <dbReference type="Proteomes" id="UP000000810"/>
    </source>
</evidence>
<feature type="transmembrane region" description="Helical" evidence="1">
    <location>
        <begin position="12"/>
        <end position="40"/>
    </location>
</feature>
<dbReference type="PATRIC" id="fig|272844.11.peg.1371"/>
<protein>
    <submittedName>
        <fullName evidence="2">Uncharacterized protein</fullName>
    </submittedName>
</protein>
<dbReference type="PIRSF" id="PIRSF018938">
    <property type="entry name" value="UCP018938"/>
    <property type="match status" value="1"/>
</dbReference>
<feature type="transmembrane region" description="Helical" evidence="1">
    <location>
        <begin position="115"/>
        <end position="136"/>
    </location>
</feature>
<proteinExistence type="predicted"/>
<name>Q9UZ65_PYRAB</name>
<feature type="transmembrane region" description="Helical" evidence="1">
    <location>
        <begin position="52"/>
        <end position="77"/>
    </location>
</feature>
<sequence length="143" mass="15516">MKLNLSLKGPSLIIFLVLAVILLHLPYGGFMAGIMLLPLISYSLGVIGLSILATYLILLRITDILGVTIISLGLLLLEMREMERIKAPGYSYLFLLLAIILGFLAYGTIYAIGLLGIGIEVTLGAIIFALFLYAFIRSSLLTP</sequence>
<evidence type="ECO:0000313" key="2">
    <source>
        <dbReference type="EMBL" id="CAB50194.1"/>
    </source>
</evidence>
<dbReference type="EMBL" id="HE613800">
    <property type="protein sequence ID" value="CCE70728.1"/>
    <property type="molecule type" value="Genomic_DNA"/>
</dbReference>
<keyword evidence="1" id="KW-0812">Transmembrane</keyword>
<gene>
    <name evidence="2" type="ordered locus">PAB0850</name>
</gene>
<evidence type="ECO:0000313" key="3">
    <source>
        <dbReference type="EMBL" id="CCE70728.1"/>
    </source>
</evidence>
<organism evidence="2 4">
    <name type="scientific">Pyrococcus abyssi (strain GE5 / Orsay)</name>
    <dbReference type="NCBI Taxonomy" id="272844"/>
    <lineage>
        <taxon>Archaea</taxon>
        <taxon>Methanobacteriati</taxon>
        <taxon>Methanobacteriota</taxon>
        <taxon>Thermococci</taxon>
        <taxon>Thermococcales</taxon>
        <taxon>Thermococcaceae</taxon>
        <taxon>Pyrococcus</taxon>
    </lineage>
</organism>
<reference evidence="2" key="2">
    <citation type="journal article" date="2000" name="J. Mol. Biol.">
        <title>Archaeal homologs of eukaryotic methylation guide small nucleolar RNAs: lessons from the Pyrococcus genomes.</title>
        <authorList>
            <person name="Gaspin C."/>
            <person name="Cavaille J."/>
            <person name="Erauso G."/>
        </authorList>
    </citation>
    <scope>NUCLEOTIDE SEQUENCE</scope>
    <source>
        <strain evidence="2">Orsay</strain>
    </source>
</reference>
<dbReference type="Proteomes" id="UP000000810">
    <property type="component" value="Chromosome"/>
</dbReference>
<reference evidence="2" key="3">
    <citation type="journal article" date="2001" name="Genome Res.">
        <title>Genome evolution at the genus level: comparison of three complete genomes of hyperthermophilic archaea.</title>
        <authorList>
            <person name="Lecompte O."/>
            <person name="Ripp R."/>
            <person name="Puzos-Barbe V."/>
            <person name="Duprat S."/>
            <person name="Heilig R."/>
            <person name="Dietrich J."/>
            <person name="Thierry J.C."/>
            <person name="Poch O."/>
        </authorList>
    </citation>
    <scope>NUCLEOTIDE SEQUENCE</scope>
    <source>
        <strain evidence="2">Orsay</strain>
    </source>
</reference>
<keyword evidence="1" id="KW-0472">Membrane</keyword>
<dbReference type="STRING" id="272844.PAB0850"/>
<evidence type="ECO:0000313" key="5">
    <source>
        <dbReference type="Proteomes" id="UP000009139"/>
    </source>
</evidence>
<dbReference type="HOGENOM" id="CLU_151096_0_0_2"/>
<reference evidence="2 4" key="4">
    <citation type="journal article" date="2003" name="Mol. Microbiol.">
        <title>An integrated analysis of the genome of the hyperthermophilic archaeon Pyrococcus abyssi.</title>
        <authorList>
            <person name="Cohen G."/>
            <person name="Barbe V."/>
            <person name="Flament D."/>
            <person name="Galperin M."/>
            <person name="Heilig R."/>
            <person name="Ripp R."/>
            <person name="Lecompte O."/>
            <person name="Prieur D."/>
            <person name="Poch O."/>
            <person name="Quellerou J."/>
            <person name="Thierry J.C."/>
            <person name="Van der Oost J."/>
            <person name="Weissenbach J."/>
            <person name="Zivanovic Y."/>
            <person name="Forterre P."/>
        </authorList>
    </citation>
    <scope>NUCLEOTIDE SEQUENCE [LARGE SCALE GENOMIC DNA]</scope>
    <source>
        <strain evidence="4">GE5 / Orsay</strain>
        <strain evidence="2">Orsay</strain>
    </source>
</reference>
<evidence type="ECO:0000256" key="1">
    <source>
        <dbReference type="SAM" id="Phobius"/>
    </source>
</evidence>
<dbReference type="EMBL" id="AJ248287">
    <property type="protein sequence ID" value="CAB50194.1"/>
    <property type="molecule type" value="Genomic_DNA"/>
</dbReference>
<dbReference type="InterPro" id="IPR016740">
    <property type="entry name" value="UCP018938"/>
</dbReference>
<dbReference type="PIR" id="E75037">
    <property type="entry name" value="E75037"/>
</dbReference>
<feature type="transmembrane region" description="Helical" evidence="1">
    <location>
        <begin position="89"/>
        <end position="109"/>
    </location>
</feature>
<dbReference type="RefSeq" id="WP_010868402.1">
    <property type="nucleotide sequence ID" value="NC_000868.1"/>
</dbReference>
<keyword evidence="4" id="KW-1185">Reference proteome</keyword>
<dbReference type="eggNOG" id="arCOG05834">
    <property type="taxonomic scope" value="Archaea"/>
</dbReference>
<dbReference type="AlphaFoldDB" id="Q9UZ65"/>
<dbReference type="Proteomes" id="UP000009139">
    <property type="component" value="Chromosome"/>
</dbReference>
<dbReference type="KEGG" id="pab:PAB0850"/>
<reference evidence="2" key="1">
    <citation type="submission" date="1999-07" db="EMBL/GenBank/DDBJ databases">
        <authorList>
            <person name="Genoscope"/>
        </authorList>
    </citation>
    <scope>NUCLEOTIDE SEQUENCE</scope>
    <source>
        <strain evidence="2">Orsay</strain>
    </source>
</reference>
<accession>Q9UZ65</accession>
<keyword evidence="1" id="KW-1133">Transmembrane helix</keyword>
<reference evidence="3 5" key="5">
    <citation type="journal article" date="2012" name="Curr. Microbiol.">
        <title>Re-annotation of two hyperthermophilic archaea Pyrococcus abyssi GE5 and Pyrococcus furiosus DSM 3638.</title>
        <authorList>
            <person name="Gao J."/>
            <person name="Wang J."/>
        </authorList>
    </citation>
    <scope>GENOME REANNOTATION</scope>
    <source>
        <strain evidence="3">GE5</strain>
        <strain evidence="5">GE5 / Orsay</strain>
    </source>
</reference>